<dbReference type="SUPFAM" id="SSF103473">
    <property type="entry name" value="MFS general substrate transporter"/>
    <property type="match status" value="1"/>
</dbReference>
<dbReference type="InterPro" id="IPR036259">
    <property type="entry name" value="MFS_trans_sf"/>
</dbReference>
<feature type="transmembrane region" description="Helical" evidence="6">
    <location>
        <begin position="241"/>
        <end position="263"/>
    </location>
</feature>
<comment type="subcellular location">
    <subcellularLocation>
        <location evidence="1">Cell membrane</location>
        <topology evidence="1">Multi-pass membrane protein</topology>
    </subcellularLocation>
</comment>
<feature type="transmembrane region" description="Helical" evidence="6">
    <location>
        <begin position="64"/>
        <end position="83"/>
    </location>
</feature>
<comment type="caution">
    <text evidence="8">The sequence shown here is derived from an EMBL/GenBank/DDBJ whole genome shotgun (WGS) entry which is preliminary data.</text>
</comment>
<feature type="transmembrane region" description="Helical" evidence="6">
    <location>
        <begin position="38"/>
        <end position="57"/>
    </location>
</feature>
<dbReference type="InterPro" id="IPR020846">
    <property type="entry name" value="MFS_dom"/>
</dbReference>
<evidence type="ECO:0000256" key="6">
    <source>
        <dbReference type="SAM" id="Phobius"/>
    </source>
</evidence>
<feature type="transmembrane region" description="Helical" evidence="6">
    <location>
        <begin position="357"/>
        <end position="375"/>
    </location>
</feature>
<dbReference type="PRINTS" id="PR01988">
    <property type="entry name" value="EXPORTERBACE"/>
</dbReference>
<feature type="transmembrane region" description="Helical" evidence="6">
    <location>
        <begin position="5"/>
        <end position="26"/>
    </location>
</feature>
<feature type="transmembrane region" description="Helical" evidence="6">
    <location>
        <begin position="270"/>
        <end position="289"/>
    </location>
</feature>
<dbReference type="InterPro" id="IPR011701">
    <property type="entry name" value="MFS"/>
</dbReference>
<feature type="transmembrane region" description="Helical" evidence="6">
    <location>
        <begin position="331"/>
        <end position="351"/>
    </location>
</feature>
<sequence length="388" mass="40264">MRLFFLGNTLSTIGDYALWIAAAIWVKELTGSTATAGITFLCLTAGTLLSPLTGILVDRVRRRPLLILTNAVTGLLVLSLALVHRADQVWLIFVVMFLYGLSSSITSAATTALLPQLVPAEQLGNANGLTQALTQGQRLITPALGVGLLSLAGGGAVAALDAATFAASVLCWSLIRVEEERPEPGEGNWLRETTDGFRYLMRTPVLRQLTVVMTVALFVVGFFETLLIAISTVGLHHAPSWTGVLVTAMGVSGMAGGVLAGPLMKRTSPGLLAALGLALVSGGALLLMVRLDWVVVAGALLLGGGVPLIIVGAMSAMQLNTPDELMGRVSGADNFLVTGGQSVGIAAGAALITTVPYQALCATIAVVLCGCALYLTTRREQRPVPVPA</sequence>
<dbReference type="Gene3D" id="1.20.1250.20">
    <property type="entry name" value="MFS general substrate transporter like domains"/>
    <property type="match status" value="1"/>
</dbReference>
<dbReference type="PANTHER" id="PTHR23513">
    <property type="entry name" value="INTEGRAL MEMBRANE EFFLUX PROTEIN-RELATED"/>
    <property type="match status" value="1"/>
</dbReference>
<evidence type="ECO:0000256" key="3">
    <source>
        <dbReference type="ARBA" id="ARBA00022692"/>
    </source>
</evidence>
<dbReference type="Pfam" id="PF07690">
    <property type="entry name" value="MFS_1"/>
    <property type="match status" value="1"/>
</dbReference>
<feature type="transmembrane region" description="Helical" evidence="6">
    <location>
        <begin position="89"/>
        <end position="114"/>
    </location>
</feature>
<keyword evidence="3 6" id="KW-0812">Transmembrane</keyword>
<evidence type="ECO:0000313" key="9">
    <source>
        <dbReference type="Proteomes" id="UP000657385"/>
    </source>
</evidence>
<keyword evidence="4 6" id="KW-1133">Transmembrane helix</keyword>
<dbReference type="AlphaFoldDB" id="A0A931B5I5"/>
<dbReference type="PROSITE" id="PS50850">
    <property type="entry name" value="MFS"/>
    <property type="match status" value="1"/>
</dbReference>
<accession>A0A931B5I5</accession>
<gene>
    <name evidence="8" type="ORF">I2501_21340</name>
</gene>
<evidence type="ECO:0000256" key="2">
    <source>
        <dbReference type="ARBA" id="ARBA00022475"/>
    </source>
</evidence>
<protein>
    <submittedName>
        <fullName evidence="8">MFS transporter</fullName>
    </submittedName>
</protein>
<keyword evidence="2" id="KW-1003">Cell membrane</keyword>
<dbReference type="RefSeq" id="WP_196195758.1">
    <property type="nucleotide sequence ID" value="NZ_JADPRT010000009.1"/>
</dbReference>
<proteinExistence type="predicted"/>
<name>A0A931B5I5_9ACTN</name>
<dbReference type="Proteomes" id="UP000657385">
    <property type="component" value="Unassembled WGS sequence"/>
</dbReference>
<dbReference type="PANTHER" id="PTHR23513:SF6">
    <property type="entry name" value="MAJOR FACILITATOR SUPERFAMILY ASSOCIATED DOMAIN-CONTAINING PROTEIN"/>
    <property type="match status" value="1"/>
</dbReference>
<evidence type="ECO:0000256" key="5">
    <source>
        <dbReference type="ARBA" id="ARBA00023136"/>
    </source>
</evidence>
<feature type="transmembrane region" description="Helical" evidence="6">
    <location>
        <begin position="295"/>
        <end position="319"/>
    </location>
</feature>
<keyword evidence="5 6" id="KW-0472">Membrane</keyword>
<evidence type="ECO:0000259" key="7">
    <source>
        <dbReference type="PROSITE" id="PS50850"/>
    </source>
</evidence>
<reference evidence="8" key="1">
    <citation type="submission" date="2020-11" db="EMBL/GenBank/DDBJ databases">
        <title>Isolation and identification of active actinomycetes.</title>
        <authorList>
            <person name="Yu B."/>
        </authorList>
    </citation>
    <scope>NUCLEOTIDE SEQUENCE</scope>
    <source>
        <strain evidence="8">NEAU-YB345</strain>
    </source>
</reference>
<feature type="domain" description="Major facilitator superfamily (MFS) profile" evidence="7">
    <location>
        <begin position="1"/>
        <end position="181"/>
    </location>
</feature>
<dbReference type="GO" id="GO:0005886">
    <property type="term" value="C:plasma membrane"/>
    <property type="evidence" value="ECO:0007669"/>
    <property type="project" value="UniProtKB-SubCell"/>
</dbReference>
<dbReference type="EMBL" id="JADPRT010000009">
    <property type="protein sequence ID" value="MBF9070571.1"/>
    <property type="molecule type" value="Genomic_DNA"/>
</dbReference>
<organism evidence="8 9">
    <name type="scientific">Streptacidiphilus fuscans</name>
    <dbReference type="NCBI Taxonomy" id="2789292"/>
    <lineage>
        <taxon>Bacteria</taxon>
        <taxon>Bacillati</taxon>
        <taxon>Actinomycetota</taxon>
        <taxon>Actinomycetes</taxon>
        <taxon>Kitasatosporales</taxon>
        <taxon>Streptomycetaceae</taxon>
        <taxon>Streptacidiphilus</taxon>
    </lineage>
</organism>
<feature type="transmembrane region" description="Helical" evidence="6">
    <location>
        <begin position="209"/>
        <end position="235"/>
    </location>
</feature>
<evidence type="ECO:0000256" key="4">
    <source>
        <dbReference type="ARBA" id="ARBA00022989"/>
    </source>
</evidence>
<evidence type="ECO:0000256" key="1">
    <source>
        <dbReference type="ARBA" id="ARBA00004651"/>
    </source>
</evidence>
<evidence type="ECO:0000313" key="8">
    <source>
        <dbReference type="EMBL" id="MBF9070571.1"/>
    </source>
</evidence>
<dbReference type="GO" id="GO:0022857">
    <property type="term" value="F:transmembrane transporter activity"/>
    <property type="evidence" value="ECO:0007669"/>
    <property type="project" value="InterPro"/>
</dbReference>
<dbReference type="CDD" id="cd06173">
    <property type="entry name" value="MFS_MefA_like"/>
    <property type="match status" value="1"/>
</dbReference>
<keyword evidence="9" id="KW-1185">Reference proteome</keyword>
<dbReference type="InterPro" id="IPR022324">
    <property type="entry name" value="Bacilysin_exporter_BacE_put"/>
</dbReference>